<dbReference type="InterPro" id="IPR013346">
    <property type="entry name" value="NrdE_NrdA_C"/>
</dbReference>
<evidence type="ECO:0000256" key="5">
    <source>
        <dbReference type="ARBA" id="ARBA00023116"/>
    </source>
</evidence>
<dbReference type="GO" id="GO:0005971">
    <property type="term" value="C:ribonucleoside-diphosphate reductase complex"/>
    <property type="evidence" value="ECO:0007669"/>
    <property type="project" value="TreeGrafter"/>
</dbReference>
<dbReference type="Pfam" id="PF02867">
    <property type="entry name" value="Ribonuc_red_lgC"/>
    <property type="match status" value="1"/>
</dbReference>
<gene>
    <name evidence="10" type="ORF">FPZ41_17270</name>
</gene>
<keyword evidence="4 8" id="KW-0560">Oxidoreductase</keyword>
<dbReference type="EMBL" id="VMNX01000056">
    <property type="protein sequence ID" value="MPY50220.1"/>
    <property type="molecule type" value="Genomic_DNA"/>
</dbReference>
<dbReference type="FunFam" id="3.20.70.20:FF:000009">
    <property type="entry name" value="Ribonucleoside-diphosphate reductase"/>
    <property type="match status" value="1"/>
</dbReference>
<keyword evidence="5 8" id="KW-0215">Deoxyribonucleotide synthesis</keyword>
<dbReference type="Proteomes" id="UP000373149">
    <property type="component" value="Unassembled WGS sequence"/>
</dbReference>
<dbReference type="InterPro" id="IPR013509">
    <property type="entry name" value="RNR_lsu_N"/>
</dbReference>
<dbReference type="SUPFAM" id="SSF51998">
    <property type="entry name" value="PFL-like glycyl radical enzymes"/>
    <property type="match status" value="1"/>
</dbReference>
<dbReference type="EC" id="1.17.4.1" evidence="8"/>
<evidence type="ECO:0000313" key="10">
    <source>
        <dbReference type="EMBL" id="MPY50220.1"/>
    </source>
</evidence>
<organism evidence="10 11">
    <name type="scientific">Streptomyces acidicola</name>
    <dbReference type="NCBI Taxonomy" id="2596892"/>
    <lineage>
        <taxon>Bacteria</taxon>
        <taxon>Bacillati</taxon>
        <taxon>Actinomycetota</taxon>
        <taxon>Actinomycetes</taxon>
        <taxon>Kitasatosporales</taxon>
        <taxon>Streptomycetaceae</taxon>
        <taxon>Streptomyces</taxon>
    </lineage>
</organism>
<comment type="similarity">
    <text evidence="1 8">Belongs to the ribonucleoside diphosphate reductase large chain family.</text>
</comment>
<keyword evidence="2" id="KW-0547">Nucleotide-binding</keyword>
<comment type="caution">
    <text evidence="10">The sequence shown here is derived from an EMBL/GenBank/DDBJ whole genome shotgun (WGS) entry which is preliminary data.</text>
</comment>
<dbReference type="PANTHER" id="PTHR11573:SF6">
    <property type="entry name" value="RIBONUCLEOSIDE-DIPHOSPHATE REDUCTASE LARGE SUBUNIT"/>
    <property type="match status" value="1"/>
</dbReference>
<comment type="catalytic activity">
    <reaction evidence="7 8">
        <text>a 2'-deoxyribonucleoside 5'-diphosphate + [thioredoxin]-disulfide + H2O = a ribonucleoside 5'-diphosphate + [thioredoxin]-dithiol</text>
        <dbReference type="Rhea" id="RHEA:23252"/>
        <dbReference type="Rhea" id="RHEA-COMP:10698"/>
        <dbReference type="Rhea" id="RHEA-COMP:10700"/>
        <dbReference type="ChEBI" id="CHEBI:15377"/>
        <dbReference type="ChEBI" id="CHEBI:29950"/>
        <dbReference type="ChEBI" id="CHEBI:50058"/>
        <dbReference type="ChEBI" id="CHEBI:57930"/>
        <dbReference type="ChEBI" id="CHEBI:73316"/>
        <dbReference type="EC" id="1.17.4.1"/>
    </reaction>
</comment>
<dbReference type="GO" id="GO:0009263">
    <property type="term" value="P:deoxyribonucleotide biosynthetic process"/>
    <property type="evidence" value="ECO:0007669"/>
    <property type="project" value="UniProtKB-KW"/>
</dbReference>
<evidence type="ECO:0000256" key="2">
    <source>
        <dbReference type="ARBA" id="ARBA00022741"/>
    </source>
</evidence>
<feature type="domain" description="Ribonucleotide reductase large subunit" evidence="9">
    <location>
        <begin position="586"/>
        <end position="608"/>
    </location>
</feature>
<evidence type="ECO:0000313" key="11">
    <source>
        <dbReference type="Proteomes" id="UP000373149"/>
    </source>
</evidence>
<evidence type="ECO:0000256" key="3">
    <source>
        <dbReference type="ARBA" id="ARBA00022840"/>
    </source>
</evidence>
<dbReference type="SUPFAM" id="SSF48168">
    <property type="entry name" value="R1 subunit of ribonucleotide reductase, N-terminal domain"/>
    <property type="match status" value="1"/>
</dbReference>
<reference evidence="10 11" key="1">
    <citation type="submission" date="2019-09" db="EMBL/GenBank/DDBJ databases">
        <authorList>
            <person name="Duangmal K."/>
            <person name="Teo W.F.A."/>
            <person name="Lipun K."/>
        </authorList>
    </citation>
    <scope>NUCLEOTIDE SEQUENCE [LARGE SCALE GENOMIC DNA]</scope>
    <source>
        <strain evidence="10 11">K1PN6</strain>
    </source>
</reference>
<dbReference type="PANTHER" id="PTHR11573">
    <property type="entry name" value="RIBONUCLEOSIDE-DIPHOSPHATE REDUCTASE LARGE CHAIN"/>
    <property type="match status" value="1"/>
</dbReference>
<dbReference type="Gene3D" id="3.20.70.20">
    <property type="match status" value="1"/>
</dbReference>
<dbReference type="CDD" id="cd01679">
    <property type="entry name" value="RNR_I"/>
    <property type="match status" value="1"/>
</dbReference>
<dbReference type="InterPro" id="IPR000788">
    <property type="entry name" value="RNR_lg_C"/>
</dbReference>
<dbReference type="PROSITE" id="PS00089">
    <property type="entry name" value="RIBORED_LARGE"/>
    <property type="match status" value="1"/>
</dbReference>
<evidence type="ECO:0000256" key="8">
    <source>
        <dbReference type="RuleBase" id="RU003410"/>
    </source>
</evidence>
<dbReference type="UniPathway" id="UPA00326"/>
<evidence type="ECO:0000259" key="9">
    <source>
        <dbReference type="PROSITE" id="PS00089"/>
    </source>
</evidence>
<dbReference type="PRINTS" id="PR01183">
    <property type="entry name" value="RIBORDTASEM1"/>
</dbReference>
<keyword evidence="11" id="KW-1185">Reference proteome</keyword>
<dbReference type="AlphaFoldDB" id="A0A5N8WS24"/>
<accession>A0A5N8WS24</accession>
<dbReference type="GO" id="GO:0004748">
    <property type="term" value="F:ribonucleoside-diphosphate reductase activity, thioredoxin disulfide as acceptor"/>
    <property type="evidence" value="ECO:0007669"/>
    <property type="project" value="UniProtKB-EC"/>
</dbReference>
<evidence type="ECO:0000256" key="7">
    <source>
        <dbReference type="ARBA" id="ARBA00047754"/>
    </source>
</evidence>
<protein>
    <recommendedName>
        <fullName evidence="8">Ribonucleoside-diphosphate reductase</fullName>
        <ecNumber evidence="8">1.17.4.1</ecNumber>
    </recommendedName>
</protein>
<comment type="function">
    <text evidence="6 8">Provides the precursors necessary for DNA synthesis. Catalyzes the biosynthesis of deoxyribonucleotides from the corresponding ribonucleotides.</text>
</comment>
<dbReference type="GO" id="GO:0005524">
    <property type="term" value="F:ATP binding"/>
    <property type="evidence" value="ECO:0007669"/>
    <property type="project" value="UniProtKB-KW"/>
</dbReference>
<keyword evidence="3" id="KW-0067">ATP-binding</keyword>
<dbReference type="InterPro" id="IPR039718">
    <property type="entry name" value="Rrm1"/>
</dbReference>
<dbReference type="Pfam" id="PF00317">
    <property type="entry name" value="Ribonuc_red_lgN"/>
    <property type="match status" value="1"/>
</dbReference>
<evidence type="ECO:0000256" key="4">
    <source>
        <dbReference type="ARBA" id="ARBA00023002"/>
    </source>
</evidence>
<proteinExistence type="inferred from homology"/>
<name>A0A5N8WS24_9ACTN</name>
<sequence>MIAASKVIEATTAEPDGLGTALLRTLTELTADLPDADPGRVAAAALRGRSAHADETELRELATEAAAGLISEDPAYSKLAARLLTIGIAAEAASQGVTSFSGSVAVGHREGLIADRTAEFVRLHTTRLDALADPAADDRFGYFGLRTLHSRYLLRHPISRKVVETPQYFMLRVAAGLAEDDTPRSVDEVAALYGLMSRLDYLPSSPTLFNSGTRHAQMSSCYLLDSPKDELDSIYDRYQQVARLSKHAGGIGIAYSRIRSRGSLIRGTNGHSNGIVPFLKTLDASVAAVNQGGRRKGAAAVYLETWHSDIEEFLELRDNTGEDARRTHNLNLAHWIPDEFMRRVNEDGVWSLFSPADVPELVDLWGEEFDTAYRKAEAAGLARKTIPARDLYGRMMRTLAQTGNGWLTFKDAANRTANQTAEPGHVVHSSNLCTEILEVTDDGETAVCNLGSVNLGAFVDRTTGDIDWERLDATVRTAVTFLDRVVDINFYPTEQAARSNARWRPVGLGAMGLQDVFFQLRLPFDSPEAKTLSTRIAERIMLAAYETSADLAERSGPLPAWEKTRTARGVLHPDHYDVRLTRPERWSALRERIAATGLRNSLLLAIAPTATIASIAGVYECIEPQVSNLFKRETLSGEFLQVNSYLVNDLKQLGVWDDRTREALRESGGSVQDFGWIPDDVRALYRTAWEIPQRGLIDMAAARTPFLDQSQSLNLFMETPTIGKLSSMYAYAWKSGLKTTYYLRSRPATRIARAARSTSVTSFPSQQLDEMNDAVACSLENPESCEACQ</sequence>
<evidence type="ECO:0000256" key="6">
    <source>
        <dbReference type="ARBA" id="ARBA00024942"/>
    </source>
</evidence>
<dbReference type="NCBIfam" id="TIGR02506">
    <property type="entry name" value="NrdE_NrdA"/>
    <property type="match status" value="1"/>
</dbReference>
<dbReference type="InterPro" id="IPR008926">
    <property type="entry name" value="RNR_R1-su_N"/>
</dbReference>
<evidence type="ECO:0000256" key="1">
    <source>
        <dbReference type="ARBA" id="ARBA00010406"/>
    </source>
</evidence>